<accession>A0AAX2BQE0</accession>
<evidence type="ECO:0000313" key="2">
    <source>
        <dbReference type="Proteomes" id="UP000245995"/>
    </source>
</evidence>
<organism evidence="1 2">
    <name type="scientific">Citrobacter amalonaticus</name>
    <dbReference type="NCBI Taxonomy" id="35703"/>
    <lineage>
        <taxon>Bacteria</taxon>
        <taxon>Pseudomonadati</taxon>
        <taxon>Pseudomonadota</taxon>
        <taxon>Gammaproteobacteria</taxon>
        <taxon>Enterobacterales</taxon>
        <taxon>Enterobacteriaceae</taxon>
        <taxon>Citrobacter</taxon>
    </lineage>
</organism>
<dbReference type="Proteomes" id="UP000245995">
    <property type="component" value="Chromosome CITRO92"/>
</dbReference>
<protein>
    <submittedName>
        <fullName evidence="1">Uncharacterized protein</fullName>
    </submittedName>
</protein>
<name>A0AAX2BQE0_CITAM</name>
<gene>
    <name evidence="1" type="ORF">CITRO92_4719</name>
</gene>
<evidence type="ECO:0000313" key="1">
    <source>
        <dbReference type="EMBL" id="SBA33814.1"/>
    </source>
</evidence>
<dbReference type="AlphaFoldDB" id="A0AAX2BQE0"/>
<sequence length="59" mass="6885">MTSCSLSVDLKFKWWVSVYLKTLIFFCVICQREPNYETVGAFIVQYGMSQKVKSEPAKR</sequence>
<proteinExistence type="predicted"/>
<reference evidence="1 2" key="1">
    <citation type="submission" date="2016-04" db="EMBL/GenBank/DDBJ databases">
        <authorList>
            <person name="Regsiter A."/>
            <person name="William W."/>
        </authorList>
    </citation>
    <scope>NUCLEOTIDE SEQUENCE [LARGE SCALE GENOMIC DNA]</scope>
    <source>
        <strain evidence="1 2">92</strain>
    </source>
</reference>
<dbReference type="EMBL" id="LT556085">
    <property type="protein sequence ID" value="SBA33814.1"/>
    <property type="molecule type" value="Genomic_DNA"/>
</dbReference>